<accession>J9GUP0</accession>
<organism evidence="2">
    <name type="scientific">gut metagenome</name>
    <dbReference type="NCBI Taxonomy" id="749906"/>
    <lineage>
        <taxon>unclassified sequences</taxon>
        <taxon>metagenomes</taxon>
        <taxon>organismal metagenomes</taxon>
    </lineage>
</organism>
<reference evidence="2" key="1">
    <citation type="journal article" date="2012" name="PLoS ONE">
        <title>Gene sets for utilization of primary and secondary nutrition supplies in the distal gut of endangered iberian lynx.</title>
        <authorList>
            <person name="Alcaide M."/>
            <person name="Messina E."/>
            <person name="Richter M."/>
            <person name="Bargiela R."/>
            <person name="Peplies J."/>
            <person name="Huws S.A."/>
            <person name="Newbold C.J."/>
            <person name="Golyshin P.N."/>
            <person name="Simon M.A."/>
            <person name="Lopez G."/>
            <person name="Yakimov M.M."/>
            <person name="Ferrer M."/>
        </authorList>
    </citation>
    <scope>NUCLEOTIDE SEQUENCE</scope>
</reference>
<gene>
    <name evidence="2" type="ORF">EVA_07716</name>
</gene>
<comment type="caution">
    <text evidence="2">The sequence shown here is derived from an EMBL/GenBank/DDBJ whole genome shotgun (WGS) entry which is preliminary data.</text>
</comment>
<name>J9GUP0_9ZZZZ</name>
<evidence type="ECO:0000256" key="1">
    <source>
        <dbReference type="SAM" id="MobiDB-lite"/>
    </source>
</evidence>
<feature type="region of interest" description="Disordered" evidence="1">
    <location>
        <begin position="1"/>
        <end position="39"/>
    </location>
</feature>
<dbReference type="EMBL" id="AMCI01001894">
    <property type="protein sequence ID" value="EJX04175.1"/>
    <property type="molecule type" value="Genomic_DNA"/>
</dbReference>
<protein>
    <submittedName>
        <fullName evidence="2">Uncharacterized protein</fullName>
    </submittedName>
</protein>
<sequence length="39" mass="4460">MTHRVKRVYKVGQQHDKAKWQKADQSNENSGFGSTEAVI</sequence>
<evidence type="ECO:0000313" key="2">
    <source>
        <dbReference type="EMBL" id="EJX04175.1"/>
    </source>
</evidence>
<feature type="compositionally biased region" description="Polar residues" evidence="1">
    <location>
        <begin position="23"/>
        <end position="33"/>
    </location>
</feature>
<feature type="compositionally biased region" description="Basic and acidic residues" evidence="1">
    <location>
        <begin position="13"/>
        <end position="22"/>
    </location>
</feature>
<dbReference type="AlphaFoldDB" id="J9GUP0"/>
<proteinExistence type="predicted"/>